<name>A0A2H3B7G5_9AGAR</name>
<dbReference type="EMBL" id="KZ293462">
    <property type="protein sequence ID" value="PBK62962.1"/>
    <property type="molecule type" value="Genomic_DNA"/>
</dbReference>
<dbReference type="Proteomes" id="UP000218334">
    <property type="component" value="Unassembled WGS sequence"/>
</dbReference>
<evidence type="ECO:0000256" key="1">
    <source>
        <dbReference type="SAM" id="MobiDB-lite"/>
    </source>
</evidence>
<accession>A0A2H3B7G5</accession>
<evidence type="ECO:0000313" key="3">
    <source>
        <dbReference type="Proteomes" id="UP000218334"/>
    </source>
</evidence>
<reference evidence="3" key="1">
    <citation type="journal article" date="2017" name="Nat. Ecol. Evol.">
        <title>Genome expansion and lineage-specific genetic innovations in the forest pathogenic fungi Armillaria.</title>
        <authorList>
            <person name="Sipos G."/>
            <person name="Prasanna A.N."/>
            <person name="Walter M.C."/>
            <person name="O'Connor E."/>
            <person name="Balint B."/>
            <person name="Krizsan K."/>
            <person name="Kiss B."/>
            <person name="Hess J."/>
            <person name="Varga T."/>
            <person name="Slot J."/>
            <person name="Riley R."/>
            <person name="Boka B."/>
            <person name="Rigling D."/>
            <person name="Barry K."/>
            <person name="Lee J."/>
            <person name="Mihaltcheva S."/>
            <person name="LaButti K."/>
            <person name="Lipzen A."/>
            <person name="Waldron R."/>
            <person name="Moloney N.M."/>
            <person name="Sperisen C."/>
            <person name="Kredics L."/>
            <person name="Vagvoelgyi C."/>
            <person name="Patrignani A."/>
            <person name="Fitzpatrick D."/>
            <person name="Nagy I."/>
            <person name="Doyle S."/>
            <person name="Anderson J.B."/>
            <person name="Grigoriev I.V."/>
            <person name="Gueldener U."/>
            <person name="Muensterkoetter M."/>
            <person name="Nagy L.G."/>
        </authorList>
    </citation>
    <scope>NUCLEOTIDE SEQUENCE [LARGE SCALE GENOMIC DNA]</scope>
    <source>
        <strain evidence="3">28-4</strain>
    </source>
</reference>
<keyword evidence="3" id="KW-1185">Reference proteome</keyword>
<gene>
    <name evidence="2" type="ORF">ARMSODRAFT_1024502</name>
</gene>
<evidence type="ECO:0000313" key="2">
    <source>
        <dbReference type="EMBL" id="PBK62962.1"/>
    </source>
</evidence>
<sequence length="106" mass="11482">MSASKEQSDAVSGPGTGSNTTLKQEENVPVVQGAYRHDQEIEAEPGGRGQREQDEVPTINAPNPANAAGAKKIFGTMRRPNPTAKKGNDAYNYEEKYPEDAVYEET</sequence>
<proteinExistence type="predicted"/>
<feature type="compositionally biased region" description="Low complexity" evidence="1">
    <location>
        <begin position="60"/>
        <end position="70"/>
    </location>
</feature>
<organism evidence="2 3">
    <name type="scientific">Armillaria solidipes</name>
    <dbReference type="NCBI Taxonomy" id="1076256"/>
    <lineage>
        <taxon>Eukaryota</taxon>
        <taxon>Fungi</taxon>
        <taxon>Dikarya</taxon>
        <taxon>Basidiomycota</taxon>
        <taxon>Agaricomycotina</taxon>
        <taxon>Agaricomycetes</taxon>
        <taxon>Agaricomycetidae</taxon>
        <taxon>Agaricales</taxon>
        <taxon>Marasmiineae</taxon>
        <taxon>Physalacriaceae</taxon>
        <taxon>Armillaria</taxon>
    </lineage>
</organism>
<protein>
    <submittedName>
        <fullName evidence="2">Uncharacterized protein</fullName>
    </submittedName>
</protein>
<dbReference type="AlphaFoldDB" id="A0A2H3B7G5"/>
<feature type="region of interest" description="Disordered" evidence="1">
    <location>
        <begin position="1"/>
        <end position="92"/>
    </location>
</feature>